<comment type="caution">
    <text evidence="1">The sequence shown here is derived from an EMBL/GenBank/DDBJ whole genome shotgun (WGS) entry which is preliminary data.</text>
</comment>
<name>A0A3L6F9G9_MAIZE</name>
<dbReference type="AlphaFoldDB" id="A0A3L6F9G9"/>
<evidence type="ECO:0000313" key="2">
    <source>
        <dbReference type="Proteomes" id="UP000251960"/>
    </source>
</evidence>
<proteinExistence type="predicted"/>
<gene>
    <name evidence="1" type="ORF">Zm00014a_015808</name>
</gene>
<sequence>MVCQRPGLCIPPGSASAKTLDARTSPVKSAVVLWSQLAPALVHGCITPSLLYSPSRALASRRCLVRASTRPWSRLRQRSIASSTIVAAACLAACLPGCRLLCPCTCPCR</sequence>
<dbReference type="EMBL" id="NCVQ01000005">
    <property type="protein sequence ID" value="PWZ29795.1"/>
    <property type="molecule type" value="Genomic_DNA"/>
</dbReference>
<reference evidence="1 2" key="1">
    <citation type="journal article" date="2018" name="Nat. Genet.">
        <title>Extensive intraspecific gene order and gene structural variations between Mo17 and other maize genomes.</title>
        <authorList>
            <person name="Sun S."/>
            <person name="Zhou Y."/>
            <person name="Chen J."/>
            <person name="Shi J."/>
            <person name="Zhao H."/>
            <person name="Zhao H."/>
            <person name="Song W."/>
            <person name="Zhang M."/>
            <person name="Cui Y."/>
            <person name="Dong X."/>
            <person name="Liu H."/>
            <person name="Ma X."/>
            <person name="Jiao Y."/>
            <person name="Wang B."/>
            <person name="Wei X."/>
            <person name="Stein J.C."/>
            <person name="Glaubitz J.C."/>
            <person name="Lu F."/>
            <person name="Yu G."/>
            <person name="Liang C."/>
            <person name="Fengler K."/>
            <person name="Li B."/>
            <person name="Rafalski A."/>
            <person name="Schnable P.S."/>
            <person name="Ware D.H."/>
            <person name="Buckler E.S."/>
            <person name="Lai J."/>
        </authorList>
    </citation>
    <scope>NUCLEOTIDE SEQUENCE [LARGE SCALE GENOMIC DNA]</scope>
    <source>
        <strain evidence="2">cv. Missouri 17</strain>
        <tissue evidence="1">Seedling</tissue>
    </source>
</reference>
<evidence type="ECO:0000313" key="1">
    <source>
        <dbReference type="EMBL" id="PWZ29795.1"/>
    </source>
</evidence>
<dbReference type="Proteomes" id="UP000251960">
    <property type="component" value="Chromosome 4"/>
</dbReference>
<organism evidence="1 2">
    <name type="scientific">Zea mays</name>
    <name type="common">Maize</name>
    <dbReference type="NCBI Taxonomy" id="4577"/>
    <lineage>
        <taxon>Eukaryota</taxon>
        <taxon>Viridiplantae</taxon>
        <taxon>Streptophyta</taxon>
        <taxon>Embryophyta</taxon>
        <taxon>Tracheophyta</taxon>
        <taxon>Spermatophyta</taxon>
        <taxon>Magnoliopsida</taxon>
        <taxon>Liliopsida</taxon>
        <taxon>Poales</taxon>
        <taxon>Poaceae</taxon>
        <taxon>PACMAD clade</taxon>
        <taxon>Panicoideae</taxon>
        <taxon>Andropogonodae</taxon>
        <taxon>Andropogoneae</taxon>
        <taxon>Tripsacinae</taxon>
        <taxon>Zea</taxon>
    </lineage>
</organism>
<accession>A0A3L6F9G9</accession>
<protein>
    <submittedName>
        <fullName evidence="1">Uncharacterized protein</fullName>
    </submittedName>
</protein>